<evidence type="ECO:0000259" key="2">
    <source>
        <dbReference type="PROSITE" id="PS50405"/>
    </source>
</evidence>
<dbReference type="InterPro" id="IPR010987">
    <property type="entry name" value="Glutathione-S-Trfase_C-like"/>
</dbReference>
<evidence type="ECO:0000313" key="3">
    <source>
        <dbReference type="EMBL" id="URW76525.1"/>
    </source>
</evidence>
<feature type="domain" description="GST N-terminal" evidence="1">
    <location>
        <begin position="1"/>
        <end position="82"/>
    </location>
</feature>
<dbReference type="PROSITE" id="PS50405">
    <property type="entry name" value="GST_CTER"/>
    <property type="match status" value="1"/>
</dbReference>
<dbReference type="SUPFAM" id="SSF47616">
    <property type="entry name" value="GST C-terminal domain-like"/>
    <property type="match status" value="1"/>
</dbReference>
<dbReference type="Gene3D" id="1.20.1050.10">
    <property type="match status" value="1"/>
</dbReference>
<feature type="domain" description="GST C-terminal" evidence="2">
    <location>
        <begin position="87"/>
        <end position="204"/>
    </location>
</feature>
<dbReference type="PROSITE" id="PS50404">
    <property type="entry name" value="GST_NTER"/>
    <property type="match status" value="1"/>
</dbReference>
<dbReference type="CDD" id="cd03051">
    <property type="entry name" value="GST_N_GTT2_like"/>
    <property type="match status" value="1"/>
</dbReference>
<evidence type="ECO:0000259" key="1">
    <source>
        <dbReference type="PROSITE" id="PS50404"/>
    </source>
</evidence>
<dbReference type="Proteomes" id="UP001055580">
    <property type="component" value="Chromosome"/>
</dbReference>
<sequence>MLFYDTPLPAPNPRRVRIVAAEKGIVLPTVTVQIAKSEHKAPEFLAVNPLGQTPALVLDDGEVLTESIAICRYLDALHPEPPLFGRTPIEIARVDMWMRRVEFRLGNPLAMLWIHAHPFTAKIVPQQFREFGDSNRPAIARALALFDTRLADTQWLAGDSFSIADVVLLCTIDFMTFVGIKLTDETPHLKDWHMRASSRPSATA</sequence>
<dbReference type="InterPro" id="IPR040079">
    <property type="entry name" value="Glutathione_S-Trfase"/>
</dbReference>
<dbReference type="InterPro" id="IPR036282">
    <property type="entry name" value="Glutathione-S-Trfase_C_sf"/>
</dbReference>
<dbReference type="SFLD" id="SFLDG00358">
    <property type="entry name" value="Main_(cytGST)"/>
    <property type="match status" value="1"/>
</dbReference>
<name>A0ABY4TXD4_9SPHN</name>
<proteinExistence type="predicted"/>
<dbReference type="Gene3D" id="3.40.30.10">
    <property type="entry name" value="Glutaredoxin"/>
    <property type="match status" value="1"/>
</dbReference>
<dbReference type="SUPFAM" id="SSF52833">
    <property type="entry name" value="Thioredoxin-like"/>
    <property type="match status" value="1"/>
</dbReference>
<keyword evidence="4" id="KW-1185">Reference proteome</keyword>
<dbReference type="InterPro" id="IPR004045">
    <property type="entry name" value="Glutathione_S-Trfase_N"/>
</dbReference>
<dbReference type="InterPro" id="IPR036249">
    <property type="entry name" value="Thioredoxin-like_sf"/>
</dbReference>
<gene>
    <name evidence="3" type="ORF">M9980_04725</name>
</gene>
<dbReference type="RefSeq" id="WP_250753946.1">
    <property type="nucleotide sequence ID" value="NZ_CP098401.1"/>
</dbReference>
<dbReference type="PANTHER" id="PTHR44051">
    <property type="entry name" value="GLUTATHIONE S-TRANSFERASE-RELATED"/>
    <property type="match status" value="1"/>
</dbReference>
<dbReference type="Pfam" id="PF13409">
    <property type="entry name" value="GST_N_2"/>
    <property type="match status" value="1"/>
</dbReference>
<dbReference type="PANTHER" id="PTHR44051:SF8">
    <property type="entry name" value="GLUTATHIONE S-TRANSFERASE GSTA"/>
    <property type="match status" value="1"/>
</dbReference>
<dbReference type="EMBL" id="CP098401">
    <property type="protein sequence ID" value="URW76525.1"/>
    <property type="molecule type" value="Genomic_DNA"/>
</dbReference>
<dbReference type="InterPro" id="IPR004046">
    <property type="entry name" value="GST_C"/>
</dbReference>
<organism evidence="3 4">
    <name type="scientific">Sphingomonas donggukensis</name>
    <dbReference type="NCBI Taxonomy" id="2949093"/>
    <lineage>
        <taxon>Bacteria</taxon>
        <taxon>Pseudomonadati</taxon>
        <taxon>Pseudomonadota</taxon>
        <taxon>Alphaproteobacteria</taxon>
        <taxon>Sphingomonadales</taxon>
        <taxon>Sphingomonadaceae</taxon>
        <taxon>Sphingomonas</taxon>
    </lineage>
</organism>
<dbReference type="SFLD" id="SFLDS00019">
    <property type="entry name" value="Glutathione_Transferase_(cytos"/>
    <property type="match status" value="1"/>
</dbReference>
<dbReference type="InterPro" id="IPR034345">
    <property type="entry name" value="Gtt2-like_N"/>
</dbReference>
<accession>A0ABY4TXD4</accession>
<evidence type="ECO:0000313" key="4">
    <source>
        <dbReference type="Proteomes" id="UP001055580"/>
    </source>
</evidence>
<protein>
    <submittedName>
        <fullName evidence="3">Glutathione S-transferase family protein</fullName>
    </submittedName>
</protein>
<reference evidence="3" key="1">
    <citation type="submission" date="2022-05" db="EMBL/GenBank/DDBJ databases">
        <title>Sphingomonas sp. strain RMG20 Genome sequencing and assembly.</title>
        <authorList>
            <person name="Kim I."/>
        </authorList>
    </citation>
    <scope>NUCLEOTIDE SEQUENCE</scope>
    <source>
        <strain evidence="3">RMG20</strain>
    </source>
</reference>
<dbReference type="Pfam" id="PF00043">
    <property type="entry name" value="GST_C"/>
    <property type="match status" value="1"/>
</dbReference>